<dbReference type="Gene3D" id="3.40.50.300">
    <property type="entry name" value="P-loop containing nucleotide triphosphate hydrolases"/>
    <property type="match status" value="1"/>
</dbReference>
<sequence>MFASKAFNLTTSSYRIYRYFESVSSNRRTLISLNSFYNVRRQIHCVENEIEDESDVKIREDFYKMKDEFRKRVIFHSYYKYEGFQLTKMKDQTDRKVKYRIMRNRNIVPASLKYLIEEKDRHLLDTEYSPTENDVSDGSVVLPFEVAKVQKAITKEEELEGTNDVFVDEEILSKDADELNLNNMRARSGKWMQDYENFEDDEGDGLDFSKYGTPSLAIPMSKTPCGGCGALLHCQDPGIPGYIPSEIFINCNKADLRAIKCQRCHFMDNYKMALTVSVNPEEYPRLLSRIKNQKALVILMVDMTDFPCSIWPGILDVIGPDQPLFVIGNKVDLLVGDYKNWVGRAKRALDAALPPNANVRHSMLISAKTGFGVEELINQLHSQWQYEGDVYLVGCTNVGKSTLFNALIQSDYCKVQAIDIMQRATTSPWPGTTLNLLRFPILRPSAYRLMLRGERLQAERGKRSVEKRLADLQNKGLQPDKPVSLAGHIGRSFKNVYKVKPDIDDPFAANQRGKKKEKFGLDPNDREYKDSRWFYDTPGVVQPDQIIDLLTTEELVRVLPRTPIHHRVYILHVGETVFIAGLARLDFLQGDCEAMRVVIFKTDSLPVTICETVHADSIYNDYLGTKMLAVPCGGPQRLSVWPELQPADDIILKGVSENECCADIVLSNAGWISMAQPEGKICKFRAWTPNKRGIHVRTVPLLRYAIEIRGKRVSQTPVYNRAVLKESLDG</sequence>
<dbReference type="PANTHER" id="PTHR46406:SF1">
    <property type="entry name" value="NITRIC OXIDE-ASSOCIATED PROTEIN 1"/>
    <property type="match status" value="1"/>
</dbReference>
<dbReference type="PANTHER" id="PTHR46406">
    <property type="entry name" value="NITRIC OXIDE-ASSOCIATED PROTEIN 1"/>
    <property type="match status" value="1"/>
</dbReference>
<evidence type="ECO:0000313" key="2">
    <source>
        <dbReference type="EMBL" id="RZF39324.1"/>
    </source>
</evidence>
<protein>
    <recommendedName>
        <fullName evidence="1">G domain-containing protein</fullName>
    </recommendedName>
</protein>
<keyword evidence="3" id="KW-1185">Reference proteome</keyword>
<dbReference type="SUPFAM" id="SSF52540">
    <property type="entry name" value="P-loop containing nucleoside triphosphate hydrolases"/>
    <property type="match status" value="1"/>
</dbReference>
<feature type="domain" description="G" evidence="1">
    <location>
        <begin position="390"/>
        <end position="440"/>
    </location>
</feature>
<dbReference type="EMBL" id="QKKF02019844">
    <property type="protein sequence ID" value="RZF39324.1"/>
    <property type="molecule type" value="Genomic_DNA"/>
</dbReference>
<dbReference type="CDD" id="cd01855">
    <property type="entry name" value="YqeH"/>
    <property type="match status" value="1"/>
</dbReference>
<dbReference type="Pfam" id="PF01926">
    <property type="entry name" value="MMR_HSR1"/>
    <property type="match status" value="1"/>
</dbReference>
<dbReference type="OrthoDB" id="1696305at2759"/>
<dbReference type="FunCoup" id="A0A482X0J2">
    <property type="interactions" value="1388"/>
</dbReference>
<dbReference type="InParanoid" id="A0A482X0J2"/>
<comment type="caution">
    <text evidence="2">The sequence shown here is derived from an EMBL/GenBank/DDBJ whole genome shotgun (WGS) entry which is preliminary data.</text>
</comment>
<proteinExistence type="predicted"/>
<evidence type="ECO:0000259" key="1">
    <source>
        <dbReference type="Pfam" id="PF01926"/>
    </source>
</evidence>
<dbReference type="STRING" id="195883.A0A482X0J2"/>
<dbReference type="Proteomes" id="UP000291343">
    <property type="component" value="Unassembled WGS sequence"/>
</dbReference>
<dbReference type="GO" id="GO:0005525">
    <property type="term" value="F:GTP binding"/>
    <property type="evidence" value="ECO:0007669"/>
    <property type="project" value="InterPro"/>
</dbReference>
<name>A0A482X0J2_LAOST</name>
<evidence type="ECO:0000313" key="3">
    <source>
        <dbReference type="Proteomes" id="UP000291343"/>
    </source>
</evidence>
<gene>
    <name evidence="2" type="ORF">LSTR_LSTR000845</name>
</gene>
<dbReference type="InterPro" id="IPR027417">
    <property type="entry name" value="P-loop_NTPase"/>
</dbReference>
<organism evidence="2 3">
    <name type="scientific">Laodelphax striatellus</name>
    <name type="common">Small brown planthopper</name>
    <name type="synonym">Delphax striatella</name>
    <dbReference type="NCBI Taxonomy" id="195883"/>
    <lineage>
        <taxon>Eukaryota</taxon>
        <taxon>Metazoa</taxon>
        <taxon>Ecdysozoa</taxon>
        <taxon>Arthropoda</taxon>
        <taxon>Hexapoda</taxon>
        <taxon>Insecta</taxon>
        <taxon>Pterygota</taxon>
        <taxon>Neoptera</taxon>
        <taxon>Paraneoptera</taxon>
        <taxon>Hemiptera</taxon>
        <taxon>Auchenorrhyncha</taxon>
        <taxon>Fulgoroidea</taxon>
        <taxon>Delphacidae</taxon>
        <taxon>Criomorphinae</taxon>
        <taxon>Laodelphax</taxon>
    </lineage>
</organism>
<dbReference type="InterPro" id="IPR052807">
    <property type="entry name" value="Mito_transl_resp_regulator"/>
</dbReference>
<dbReference type="SMR" id="A0A482X0J2"/>
<dbReference type="AlphaFoldDB" id="A0A482X0J2"/>
<dbReference type="InterPro" id="IPR006073">
    <property type="entry name" value="GTP-bd"/>
</dbReference>
<reference evidence="2 3" key="1">
    <citation type="journal article" date="2017" name="Gigascience">
        <title>Genome sequence of the small brown planthopper, Laodelphax striatellus.</title>
        <authorList>
            <person name="Zhu J."/>
            <person name="Jiang F."/>
            <person name="Wang X."/>
            <person name="Yang P."/>
            <person name="Bao Y."/>
            <person name="Zhao W."/>
            <person name="Wang W."/>
            <person name="Lu H."/>
            <person name="Wang Q."/>
            <person name="Cui N."/>
            <person name="Li J."/>
            <person name="Chen X."/>
            <person name="Luo L."/>
            <person name="Yu J."/>
            <person name="Kang L."/>
            <person name="Cui F."/>
        </authorList>
    </citation>
    <scope>NUCLEOTIDE SEQUENCE [LARGE SCALE GENOMIC DNA]</scope>
    <source>
        <strain evidence="2">Lst14</strain>
    </source>
</reference>
<accession>A0A482X0J2</accession>